<dbReference type="OrthoDB" id="5520457at2"/>
<dbReference type="RefSeq" id="WP_005760905.1">
    <property type="nucleotide sequence ID" value="NZ_AJSX01000033.1"/>
</dbReference>
<dbReference type="Proteomes" id="UP000006457">
    <property type="component" value="Unassembled WGS sequence"/>
</dbReference>
<evidence type="ECO:0008006" key="3">
    <source>
        <dbReference type="Google" id="ProtNLM"/>
    </source>
</evidence>
<dbReference type="InterPro" id="IPR011006">
    <property type="entry name" value="CheY-like_superfamily"/>
</dbReference>
<organism evidence="1 2">
    <name type="scientific">Pasteurella bettyae CCUG 2042</name>
    <dbReference type="NCBI Taxonomy" id="1095749"/>
    <lineage>
        <taxon>Bacteria</taxon>
        <taxon>Pseudomonadati</taxon>
        <taxon>Pseudomonadota</taxon>
        <taxon>Gammaproteobacteria</taxon>
        <taxon>Pasteurellales</taxon>
        <taxon>Pasteurellaceae</taxon>
        <taxon>Pasteurella</taxon>
    </lineage>
</organism>
<protein>
    <recommendedName>
        <fullName evidence="3">Response regulator receiver domain protein</fullName>
    </recommendedName>
</protein>
<evidence type="ECO:0000313" key="2">
    <source>
        <dbReference type="Proteomes" id="UP000006457"/>
    </source>
</evidence>
<proteinExistence type="predicted"/>
<evidence type="ECO:0000313" key="1">
    <source>
        <dbReference type="EMBL" id="EIJ69140.1"/>
    </source>
</evidence>
<dbReference type="Gene3D" id="3.40.50.2300">
    <property type="match status" value="1"/>
</dbReference>
<keyword evidence="2" id="KW-1185">Reference proteome</keyword>
<comment type="caution">
    <text evidence="1">The sequence shown here is derived from an EMBL/GenBank/DDBJ whole genome shotgun (WGS) entry which is preliminary data.</text>
</comment>
<dbReference type="PATRIC" id="fig|1095749.3.peg.1222"/>
<accession>I3DBP7</accession>
<dbReference type="EMBL" id="AJSX01000033">
    <property type="protein sequence ID" value="EIJ69140.1"/>
    <property type="molecule type" value="Genomic_DNA"/>
</dbReference>
<reference evidence="1 2" key="1">
    <citation type="submission" date="2012-03" db="EMBL/GenBank/DDBJ databases">
        <authorList>
            <person name="Harkins D.M."/>
            <person name="Madupu R."/>
            <person name="Durkin A.S."/>
            <person name="Torralba M."/>
            <person name="Methe B."/>
            <person name="Sutton G.G."/>
            <person name="Nelson K.E."/>
        </authorList>
    </citation>
    <scope>NUCLEOTIDE SEQUENCE [LARGE SCALE GENOMIC DNA]</scope>
    <source>
        <strain evidence="1 2">CCUG 2042</strain>
    </source>
</reference>
<dbReference type="AlphaFoldDB" id="I3DBP7"/>
<name>I3DBP7_9PAST</name>
<dbReference type="SUPFAM" id="SSF52172">
    <property type="entry name" value="CheY-like"/>
    <property type="match status" value="1"/>
</dbReference>
<dbReference type="eggNOG" id="COG0745">
    <property type="taxonomic scope" value="Bacteria"/>
</dbReference>
<gene>
    <name evidence="1" type="ORF">HMPREF1052_0284</name>
</gene>
<sequence>MNKILIVEDQEEKRNEIEKFILSLDIKAEINNKTSLRGALKEISNNQSAYSLIILDMSLPSYDPSEDDINGGEPESFAGAEILSQMHLRHINIPTIVITQFSKFIGVNVEFKDLDKLFNSKYCDFYKGSIFYNSIDNKWKKELDQLISNLFLKEIN</sequence>